<protein>
    <recommendedName>
        <fullName evidence="4">Polymer-forming cytoskeletal protein</fullName>
    </recommendedName>
</protein>
<dbReference type="EMBL" id="AJYA01000034">
    <property type="protein sequence ID" value="EIM75094.1"/>
    <property type="molecule type" value="Genomic_DNA"/>
</dbReference>
<reference evidence="2 3" key="1">
    <citation type="submission" date="2012-05" db="EMBL/GenBank/DDBJ databases">
        <title>Genome sequence of Nitritalea halalkaliphila LW7.</title>
        <authorList>
            <person name="Jangir P.K."/>
            <person name="Singh A."/>
            <person name="Shivaji S."/>
            <person name="Sharma R."/>
        </authorList>
    </citation>
    <scope>NUCLEOTIDE SEQUENCE [LARGE SCALE GENOMIC DNA]</scope>
    <source>
        <strain evidence="2 3">LW7</strain>
    </source>
</reference>
<dbReference type="STRING" id="1189621.A3SI_14309"/>
<gene>
    <name evidence="2" type="ORF">A3SI_14309</name>
</gene>
<dbReference type="InterPro" id="IPR007607">
    <property type="entry name" value="BacA/B"/>
</dbReference>
<organism evidence="2 3">
    <name type="scientific">Nitritalea halalkaliphila LW7</name>
    <dbReference type="NCBI Taxonomy" id="1189621"/>
    <lineage>
        <taxon>Bacteria</taxon>
        <taxon>Pseudomonadati</taxon>
        <taxon>Bacteroidota</taxon>
        <taxon>Cytophagia</taxon>
        <taxon>Cytophagales</taxon>
        <taxon>Cyclobacteriaceae</taxon>
        <taxon>Nitritalea</taxon>
    </lineage>
</organism>
<proteinExistence type="inferred from homology"/>
<dbReference type="PANTHER" id="PTHR35024">
    <property type="entry name" value="HYPOTHETICAL CYTOSOLIC PROTEIN"/>
    <property type="match status" value="1"/>
</dbReference>
<dbReference type="RefSeq" id="WP_009056090.1">
    <property type="nucleotide sequence ID" value="NZ_AJYA01000034.1"/>
</dbReference>
<evidence type="ECO:0000256" key="1">
    <source>
        <dbReference type="ARBA" id="ARBA00044755"/>
    </source>
</evidence>
<dbReference type="Proteomes" id="UP000005551">
    <property type="component" value="Unassembled WGS sequence"/>
</dbReference>
<sequence length="180" mass="19411">MSKQVQPVNVCILSGQTTIHGDIITTYDVHVDATVYGNIHAGGKVVISDDARVFGNVSAISAVVSGLVRGDVTIEEKLVCQMNSRISGEVSCKQIVVEEGAVLNGSLTMGVEAAAFLFPVDKERCLKTKGTATKNLIQVAKSCTNRLAVDTEQAKLEVRDELKTDLLTKSGRFKFNLNLW</sequence>
<dbReference type="AlphaFoldDB" id="I5BZU2"/>
<evidence type="ECO:0008006" key="4">
    <source>
        <dbReference type="Google" id="ProtNLM"/>
    </source>
</evidence>
<keyword evidence="3" id="KW-1185">Reference proteome</keyword>
<evidence type="ECO:0000313" key="3">
    <source>
        <dbReference type="Proteomes" id="UP000005551"/>
    </source>
</evidence>
<dbReference type="PANTHER" id="PTHR35024:SF4">
    <property type="entry name" value="POLYMER-FORMING CYTOSKELETAL PROTEIN"/>
    <property type="match status" value="1"/>
</dbReference>
<comment type="caution">
    <text evidence="2">The sequence shown here is derived from an EMBL/GenBank/DDBJ whole genome shotgun (WGS) entry which is preliminary data.</text>
</comment>
<accession>I5BZU2</accession>
<dbReference type="Pfam" id="PF04519">
    <property type="entry name" value="Bactofilin"/>
    <property type="match status" value="1"/>
</dbReference>
<name>I5BZU2_9BACT</name>
<dbReference type="OrthoDB" id="5432602at2"/>
<evidence type="ECO:0000313" key="2">
    <source>
        <dbReference type="EMBL" id="EIM75094.1"/>
    </source>
</evidence>
<comment type="similarity">
    <text evidence="1">Belongs to the bactofilin family.</text>
</comment>